<sequence length="97" mass="10571">MSSQFSVDTERIAAASSDIKRISGEVDAQVTAMMSRLTGLQDAWQGSASQRFQGVVTEWRATQLRVRESLDHISQALAQAGSSYNQAEQQNTAMFSG</sequence>
<dbReference type="InterPro" id="IPR010310">
    <property type="entry name" value="T7SS_ESAT-6-like"/>
</dbReference>
<dbReference type="AlphaFoldDB" id="A0A542ZEV9"/>
<dbReference type="SUPFAM" id="SSF140453">
    <property type="entry name" value="EsxAB dimer-like"/>
    <property type="match status" value="1"/>
</dbReference>
<protein>
    <recommendedName>
        <fullName evidence="1">ESAT-6-like protein</fullName>
    </recommendedName>
</protein>
<dbReference type="Gene3D" id="1.10.287.1060">
    <property type="entry name" value="ESAT-6-like"/>
    <property type="match status" value="1"/>
</dbReference>
<dbReference type="InterPro" id="IPR036689">
    <property type="entry name" value="ESAT-6-like_sf"/>
</dbReference>
<evidence type="ECO:0000313" key="2">
    <source>
        <dbReference type="EMBL" id="TQL58847.1"/>
    </source>
</evidence>
<accession>A0A542ZEV9</accession>
<reference evidence="2 3" key="1">
    <citation type="submission" date="2019-06" db="EMBL/GenBank/DDBJ databases">
        <title>Sequencing the genomes of 1000 actinobacteria strains.</title>
        <authorList>
            <person name="Klenk H.-P."/>
        </authorList>
    </citation>
    <scope>NUCLEOTIDE SEQUENCE [LARGE SCALE GENOMIC DNA]</scope>
    <source>
        <strain evidence="2 3">DSM 18082</strain>
    </source>
</reference>
<keyword evidence="3" id="KW-1185">Reference proteome</keyword>
<dbReference type="Proteomes" id="UP000319514">
    <property type="component" value="Unassembled WGS sequence"/>
</dbReference>
<dbReference type="EMBL" id="VFOQ01000001">
    <property type="protein sequence ID" value="TQL58847.1"/>
    <property type="molecule type" value="Genomic_DNA"/>
</dbReference>
<dbReference type="Pfam" id="PF06013">
    <property type="entry name" value="WXG100"/>
    <property type="match status" value="1"/>
</dbReference>
<evidence type="ECO:0000256" key="1">
    <source>
        <dbReference type="RuleBase" id="RU362001"/>
    </source>
</evidence>
<organism evidence="2 3">
    <name type="scientific">Oryzihumus leptocrescens</name>
    <dbReference type="NCBI Taxonomy" id="297536"/>
    <lineage>
        <taxon>Bacteria</taxon>
        <taxon>Bacillati</taxon>
        <taxon>Actinomycetota</taxon>
        <taxon>Actinomycetes</taxon>
        <taxon>Micrococcales</taxon>
        <taxon>Intrasporangiaceae</taxon>
        <taxon>Oryzihumus</taxon>
    </lineage>
</organism>
<comment type="similarity">
    <text evidence="1">Belongs to the WXG100 family.</text>
</comment>
<proteinExistence type="inferred from homology"/>
<gene>
    <name evidence="2" type="ORF">FB474_0186</name>
</gene>
<dbReference type="RefSeq" id="WP_141786933.1">
    <property type="nucleotide sequence ID" value="NZ_BAAAKX010000003.1"/>
</dbReference>
<dbReference type="NCBIfam" id="TIGR03930">
    <property type="entry name" value="WXG100_ESAT6"/>
    <property type="match status" value="1"/>
</dbReference>
<comment type="caution">
    <text evidence="2">The sequence shown here is derived from an EMBL/GenBank/DDBJ whole genome shotgun (WGS) entry which is preliminary data.</text>
</comment>
<evidence type="ECO:0000313" key="3">
    <source>
        <dbReference type="Proteomes" id="UP000319514"/>
    </source>
</evidence>
<name>A0A542ZEV9_9MICO</name>
<dbReference type="OrthoDB" id="4231069at2"/>